<feature type="region of interest" description="Disordered" evidence="1">
    <location>
        <begin position="22"/>
        <end position="43"/>
    </location>
</feature>
<evidence type="ECO:0000256" key="1">
    <source>
        <dbReference type="SAM" id="MobiDB-lite"/>
    </source>
</evidence>
<organism evidence="2 3">
    <name type="scientific">Mesorhabditis spiculigera</name>
    <dbReference type="NCBI Taxonomy" id="96644"/>
    <lineage>
        <taxon>Eukaryota</taxon>
        <taxon>Metazoa</taxon>
        <taxon>Ecdysozoa</taxon>
        <taxon>Nematoda</taxon>
        <taxon>Chromadorea</taxon>
        <taxon>Rhabditida</taxon>
        <taxon>Rhabditina</taxon>
        <taxon>Rhabditomorpha</taxon>
        <taxon>Rhabditoidea</taxon>
        <taxon>Rhabditidae</taxon>
        <taxon>Mesorhabditinae</taxon>
        <taxon>Mesorhabditis</taxon>
    </lineage>
</organism>
<proteinExistence type="predicted"/>
<feature type="non-terminal residue" evidence="2">
    <location>
        <position position="1"/>
    </location>
</feature>
<evidence type="ECO:0000313" key="3">
    <source>
        <dbReference type="Proteomes" id="UP001177023"/>
    </source>
</evidence>
<name>A0AA36D2G9_9BILA</name>
<protein>
    <submittedName>
        <fullName evidence="2">Uncharacterized protein</fullName>
    </submittedName>
</protein>
<keyword evidence="3" id="KW-1185">Reference proteome</keyword>
<accession>A0AA36D2G9</accession>
<feature type="compositionally biased region" description="Basic and acidic residues" evidence="1">
    <location>
        <begin position="34"/>
        <end position="43"/>
    </location>
</feature>
<dbReference type="AlphaFoldDB" id="A0AA36D2G9"/>
<evidence type="ECO:0000313" key="2">
    <source>
        <dbReference type="EMBL" id="CAJ0579877.1"/>
    </source>
</evidence>
<dbReference type="Proteomes" id="UP001177023">
    <property type="component" value="Unassembled WGS sequence"/>
</dbReference>
<comment type="caution">
    <text evidence="2">The sequence shown here is derived from an EMBL/GenBank/DDBJ whole genome shotgun (WGS) entry which is preliminary data.</text>
</comment>
<sequence>MSSTIRGGLRLVDNQQISGALDRKASLNKTPLPVRKDSKKVDNDDLRKEVAKVDTAAITAAPIEKLKEFGCQSDVSCMKEYGPVTAEDLTSEEPSTAYWADCDRSYSSKIDKELERSIDLTSELLNITHELEEKVGMYSTLQELLDEEYDIMIPDVEEVLEADPETFGIEPPAQIETEPREQ</sequence>
<gene>
    <name evidence="2" type="ORF">MSPICULIGERA_LOCUS18080</name>
</gene>
<reference evidence="2" key="1">
    <citation type="submission" date="2023-06" db="EMBL/GenBank/DDBJ databases">
        <authorList>
            <person name="Delattre M."/>
        </authorList>
    </citation>
    <scope>NUCLEOTIDE SEQUENCE</scope>
    <source>
        <strain evidence="2">AF72</strain>
    </source>
</reference>
<dbReference type="EMBL" id="CATQJA010002657">
    <property type="protein sequence ID" value="CAJ0579877.1"/>
    <property type="molecule type" value="Genomic_DNA"/>
</dbReference>